<dbReference type="Proteomes" id="UP000007437">
    <property type="component" value="Chromosome"/>
</dbReference>
<dbReference type="PANTHER" id="PTHR33803:SF3">
    <property type="entry name" value="BLL1974 PROTEIN"/>
    <property type="match status" value="1"/>
</dbReference>
<dbReference type="STRING" id="882378.RBRH_00159"/>
<dbReference type="PANTHER" id="PTHR33803">
    <property type="entry name" value="IS1478 TRANSPOSASE"/>
    <property type="match status" value="1"/>
</dbReference>
<proteinExistence type="predicted"/>
<accession>E5ARV4</accession>
<dbReference type="HOGENOM" id="CLU_1999662_0_0_4"/>
<gene>
    <name evidence="2" type="ordered locus">RBRH_00159</name>
</gene>
<dbReference type="KEGG" id="brh:RBRH_00159"/>
<evidence type="ECO:0000313" key="3">
    <source>
        <dbReference type="Proteomes" id="UP000007437"/>
    </source>
</evidence>
<organism evidence="2 3">
    <name type="scientific">Mycetohabitans rhizoxinica (strain DSM 19002 / CIP 109453 / HKI 454)</name>
    <name type="common">Paraburkholderia rhizoxinica</name>
    <dbReference type="NCBI Taxonomy" id="882378"/>
    <lineage>
        <taxon>Bacteria</taxon>
        <taxon>Pseudomonadati</taxon>
        <taxon>Pseudomonadota</taxon>
        <taxon>Betaproteobacteria</taxon>
        <taxon>Burkholderiales</taxon>
        <taxon>Burkholderiaceae</taxon>
        <taxon>Mycetohabitans</taxon>
    </lineage>
</organism>
<dbReference type="Pfam" id="PF05598">
    <property type="entry name" value="DUF772"/>
    <property type="match status" value="1"/>
</dbReference>
<feature type="domain" description="Transposase InsH N-terminal" evidence="1">
    <location>
        <begin position="6"/>
        <end position="47"/>
    </location>
</feature>
<sequence>MNVSTVPHRGRPANSPRLTAGLLYLQHVFDLSDEDVLWQWFENLYWVRRKIGKVQVVRAHYDEGIESHIAPSRAWASPRRAAKRWQRNVRASHGAPQGYRYRAVMEKAIAHPTDSRLLKRCRKH</sequence>
<evidence type="ECO:0000313" key="2">
    <source>
        <dbReference type="EMBL" id="CBW75336.1"/>
    </source>
</evidence>
<dbReference type="eggNOG" id="COG3039">
    <property type="taxonomic scope" value="Bacteria"/>
</dbReference>
<dbReference type="AlphaFoldDB" id="E5ARV4"/>
<dbReference type="InterPro" id="IPR008490">
    <property type="entry name" value="Transposase_InsH_N"/>
</dbReference>
<dbReference type="EMBL" id="FR687359">
    <property type="protein sequence ID" value="CBW75336.1"/>
    <property type="molecule type" value="Genomic_DNA"/>
</dbReference>
<evidence type="ECO:0000259" key="1">
    <source>
        <dbReference type="Pfam" id="PF05598"/>
    </source>
</evidence>
<name>E5ARV4_MYCRK</name>
<protein>
    <submittedName>
        <fullName evidence="2">Transposase</fullName>
    </submittedName>
</protein>
<dbReference type="OrthoDB" id="9762730at2"/>
<reference evidence="2 3" key="1">
    <citation type="journal article" date="2011" name="J. Bacteriol.">
        <title>Complete genome sequence of Burkholderia rhizoxinica, an endosymbiont of Rhizopus microsporus.</title>
        <authorList>
            <person name="Lackner G."/>
            <person name="Moebius N."/>
            <person name="Partida-Martinez L."/>
            <person name="Hertweck C."/>
        </authorList>
    </citation>
    <scope>NUCLEOTIDE SEQUENCE [LARGE SCALE GENOMIC DNA]</scope>
    <source>
        <strain evidence="3">DSM 19002 / CIP 109453 / HKI 454</strain>
    </source>
</reference>